<dbReference type="EMBL" id="JAZGQL010000007">
    <property type="protein sequence ID" value="MEE6307321.1"/>
    <property type="molecule type" value="Genomic_DNA"/>
</dbReference>
<organism evidence="1 2">
    <name type="scientific">Plantactinospora veratri</name>
    <dbReference type="NCBI Taxonomy" id="1436122"/>
    <lineage>
        <taxon>Bacteria</taxon>
        <taxon>Bacillati</taxon>
        <taxon>Actinomycetota</taxon>
        <taxon>Actinomycetes</taxon>
        <taxon>Micromonosporales</taxon>
        <taxon>Micromonosporaceae</taxon>
        <taxon>Plantactinospora</taxon>
    </lineage>
</organism>
<gene>
    <name evidence="1" type="ORF">V1634_10845</name>
</gene>
<comment type="caution">
    <text evidence="1">The sequence shown here is derived from an EMBL/GenBank/DDBJ whole genome shotgun (WGS) entry which is preliminary data.</text>
</comment>
<name>A0ABU7SBK2_9ACTN</name>
<accession>A0ABU7SBK2</accession>
<reference evidence="1 2" key="1">
    <citation type="submission" date="2024-01" db="EMBL/GenBank/DDBJ databases">
        <title>Genome insights into Plantactinospora veratri sp. nov.</title>
        <authorList>
            <person name="Wang L."/>
        </authorList>
    </citation>
    <scope>NUCLEOTIDE SEQUENCE [LARGE SCALE GENOMIC DNA]</scope>
    <source>
        <strain evidence="1 2">NEAU-FHS4</strain>
    </source>
</reference>
<keyword evidence="2" id="KW-1185">Reference proteome</keyword>
<proteinExistence type="predicted"/>
<dbReference type="Proteomes" id="UP001339911">
    <property type="component" value="Unassembled WGS sequence"/>
</dbReference>
<protein>
    <submittedName>
        <fullName evidence="1">Uncharacterized protein</fullName>
    </submittedName>
</protein>
<sequence length="220" mass="24447">MIASIPGPGPRLRAKYCLALRSPVSRRSAVDALVDLAQPQERLRKELKSRLRSAADDSPETTALLRLCDAWGVKALKVALAVLARKRDFGGLLVLTALVYHDLRFLDEKLDHICSMIAEEDPATVDKLRGQLTWDIGPERLILLGDVLRESTVPDVRHGVCLGLSFGFWSSRYEWPPLPSQEDIWIAEAYANRLVPGLVTLLRSQRASSSRVAREVNLSA</sequence>
<dbReference type="RefSeq" id="WP_331207637.1">
    <property type="nucleotide sequence ID" value="NZ_JAZGQL010000007.1"/>
</dbReference>
<evidence type="ECO:0000313" key="2">
    <source>
        <dbReference type="Proteomes" id="UP001339911"/>
    </source>
</evidence>
<evidence type="ECO:0000313" key="1">
    <source>
        <dbReference type="EMBL" id="MEE6307321.1"/>
    </source>
</evidence>